<dbReference type="InterPro" id="IPR017871">
    <property type="entry name" value="ABC_transporter-like_CS"/>
</dbReference>
<dbReference type="Gene3D" id="3.40.50.300">
    <property type="entry name" value="P-loop containing nucleotide triphosphate hydrolases"/>
    <property type="match status" value="2"/>
</dbReference>
<dbReference type="InterPro" id="IPR027417">
    <property type="entry name" value="P-loop_NTPase"/>
</dbReference>
<dbReference type="InterPro" id="IPR051309">
    <property type="entry name" value="ABCF_ATPase"/>
</dbReference>
<dbReference type="GO" id="GO:0006281">
    <property type="term" value="P:DNA repair"/>
    <property type="evidence" value="ECO:0007669"/>
    <property type="project" value="UniProtKB-KW"/>
</dbReference>
<dbReference type="Pfam" id="PF16326">
    <property type="entry name" value="ABC_tran_CTD"/>
    <property type="match status" value="1"/>
</dbReference>
<evidence type="ECO:0000313" key="15">
    <source>
        <dbReference type="Proteomes" id="UP000322214"/>
    </source>
</evidence>
<evidence type="ECO:0000259" key="13">
    <source>
        <dbReference type="PROSITE" id="PS50893"/>
    </source>
</evidence>
<dbReference type="EC" id="3.6.1.-" evidence="11"/>
<organism evidence="14 15">
    <name type="scientific">Mariniblastus fucicola</name>
    <dbReference type="NCBI Taxonomy" id="980251"/>
    <lineage>
        <taxon>Bacteria</taxon>
        <taxon>Pseudomonadati</taxon>
        <taxon>Planctomycetota</taxon>
        <taxon>Planctomycetia</taxon>
        <taxon>Pirellulales</taxon>
        <taxon>Pirellulaceae</taxon>
        <taxon>Mariniblastus</taxon>
    </lineage>
</organism>
<dbReference type="KEGG" id="mff:MFFC18_15300"/>
<keyword evidence="7 11" id="KW-0238">DNA-binding</keyword>
<feature type="domain" description="ABC transporter" evidence="13">
    <location>
        <begin position="4"/>
        <end position="225"/>
    </location>
</feature>
<evidence type="ECO:0000256" key="11">
    <source>
        <dbReference type="HAMAP-Rule" id="MF_00848"/>
    </source>
</evidence>
<evidence type="ECO:0000256" key="4">
    <source>
        <dbReference type="ARBA" id="ARBA00022763"/>
    </source>
</evidence>
<keyword evidence="8 11" id="KW-0234">DNA repair</keyword>
<dbReference type="GO" id="GO:0005737">
    <property type="term" value="C:cytoplasm"/>
    <property type="evidence" value="ECO:0007669"/>
    <property type="project" value="UniProtKB-SubCell"/>
</dbReference>
<evidence type="ECO:0000256" key="3">
    <source>
        <dbReference type="ARBA" id="ARBA00022741"/>
    </source>
</evidence>
<dbReference type="RefSeq" id="WP_075084967.1">
    <property type="nucleotide sequence ID" value="NZ_CP042912.1"/>
</dbReference>
<feature type="binding site" evidence="11">
    <location>
        <begin position="36"/>
        <end position="43"/>
    </location>
    <ligand>
        <name>ATP</name>
        <dbReference type="ChEBI" id="CHEBI:30616"/>
        <label>1</label>
    </ligand>
</feature>
<dbReference type="Pfam" id="PF00005">
    <property type="entry name" value="ABC_tran"/>
    <property type="match status" value="2"/>
</dbReference>
<comment type="catalytic activity">
    <reaction evidence="9 11">
        <text>ATP + H2O = ADP + phosphate + H(+)</text>
        <dbReference type="Rhea" id="RHEA:13065"/>
        <dbReference type="ChEBI" id="CHEBI:15377"/>
        <dbReference type="ChEBI" id="CHEBI:15378"/>
        <dbReference type="ChEBI" id="CHEBI:30616"/>
        <dbReference type="ChEBI" id="CHEBI:43474"/>
        <dbReference type="ChEBI" id="CHEBI:456216"/>
    </reaction>
</comment>
<evidence type="ECO:0000256" key="10">
    <source>
        <dbReference type="ARBA" id="ARBA00061478"/>
    </source>
</evidence>
<keyword evidence="3 11" id="KW-0547">Nucleotide-binding</keyword>
<protein>
    <recommendedName>
        <fullName evidence="11">ATP-binding protein Uup</fullName>
        <ecNumber evidence="11">3.6.1.-</ecNumber>
    </recommendedName>
</protein>
<name>A0A5B9P9P7_9BACT</name>
<keyword evidence="6 11" id="KW-0067">ATP-binding</keyword>
<feature type="domain" description="ABC transporter" evidence="13">
    <location>
        <begin position="292"/>
        <end position="509"/>
    </location>
</feature>
<evidence type="ECO:0000256" key="8">
    <source>
        <dbReference type="ARBA" id="ARBA00023204"/>
    </source>
</evidence>
<dbReference type="InterPro" id="IPR003439">
    <property type="entry name" value="ABC_transporter-like_ATP-bd"/>
</dbReference>
<evidence type="ECO:0000256" key="9">
    <source>
        <dbReference type="ARBA" id="ARBA00049360"/>
    </source>
</evidence>
<dbReference type="Gene3D" id="1.10.287.380">
    <property type="entry name" value="Valyl-tRNA synthetase, C-terminal domain"/>
    <property type="match status" value="1"/>
</dbReference>
<dbReference type="Proteomes" id="UP000322214">
    <property type="component" value="Chromosome"/>
</dbReference>
<comment type="similarity">
    <text evidence="10 11">Belongs to the ABC transporter superfamily. ABCF family. Uup subfamily.</text>
</comment>
<feature type="region of interest" description="Disordered" evidence="12">
    <location>
        <begin position="508"/>
        <end position="529"/>
    </location>
</feature>
<dbReference type="SUPFAM" id="SSF52540">
    <property type="entry name" value="P-loop containing nucleoside triphosphate hydrolases"/>
    <property type="match status" value="2"/>
</dbReference>
<dbReference type="InterPro" id="IPR003593">
    <property type="entry name" value="AAA+_ATPase"/>
</dbReference>
<dbReference type="CDD" id="cd03221">
    <property type="entry name" value="ABCF_EF-3"/>
    <property type="match status" value="2"/>
</dbReference>
<gene>
    <name evidence="11 14" type="primary">uup</name>
    <name evidence="14" type="ORF">MFFC18_15300</name>
</gene>
<dbReference type="PROSITE" id="PS50893">
    <property type="entry name" value="ABC_TRANSPORTER_2"/>
    <property type="match status" value="2"/>
</dbReference>
<dbReference type="FunFam" id="3.40.50.300:FF:000309">
    <property type="entry name" value="ABC transporter ATP-binding protein"/>
    <property type="match status" value="1"/>
</dbReference>
<evidence type="ECO:0000256" key="12">
    <source>
        <dbReference type="SAM" id="MobiDB-lite"/>
    </source>
</evidence>
<dbReference type="InterPro" id="IPR032781">
    <property type="entry name" value="ABC_tran_Xtn"/>
</dbReference>
<dbReference type="InterPro" id="IPR032524">
    <property type="entry name" value="ABC_tran_C"/>
</dbReference>
<comment type="subcellular location">
    <subcellularLocation>
        <location evidence="11">Cytoplasm</location>
    </subcellularLocation>
    <text evidence="11">Associates with ribosomes.</text>
</comment>
<evidence type="ECO:0000256" key="1">
    <source>
        <dbReference type="ARBA" id="ARBA00022490"/>
    </source>
</evidence>
<sequence>MPLITVDNVTIRFRGPALLDEVSCVIEPGQKIGLLGRNGAGKTTLLKLLSGQQDPDAGKIVLAPGVRVRQLSQYVPTDEKGSVEEIVQRAFDPAFSGEKIDLEEWEAHTRTTQIISRMELDPDSRFETLSAGMKRRVLLAQAIVSEPDVLLLDEPTNHLDIPSIKWLEEFLKDYSATLLFVTHDRAFLQKLATRILEIDRGRIFDWSCDYQTFLKRKQEAIEAEEKQNALFDKRLAEEEVWIRKGIKARRTRNEGRVRALKAMREQRSDRRSQVGTSKLKIQQGQRSGNVTIELDEVTFSYGDKPVFEEFSTSILRGDKVGIIGRNGIGKSTLLKVMLGKLPPTSGKIKMGTNLEIAYFDQLKSQLDPELSVLDNVGEGSDRLLINDKPTHILGYLADFLFEPQRARTEVKFLSGGERNRILLAKLFAKPANVIVMDEPTNDLDTETLELLESKLVDFDGTVLIVSHDRQFLNNVVSSSIVFENGTLKEYVGGYDDWVRQSKAAETKDAAPSKKKRIDSTKTDDTSKTRRLSYKEKRELESLPEKIEFLESQIEKLHAQMGDPDFYKSNKAEIARVQQDATDMQAELTKKFERWEELEALE</sequence>
<dbReference type="PROSITE" id="PS00211">
    <property type="entry name" value="ABC_TRANSPORTER_1"/>
    <property type="match status" value="2"/>
</dbReference>
<evidence type="ECO:0000256" key="7">
    <source>
        <dbReference type="ARBA" id="ARBA00023125"/>
    </source>
</evidence>
<accession>A0A5B9P9P7</accession>
<keyword evidence="15" id="KW-1185">Reference proteome</keyword>
<keyword evidence="1 11" id="KW-0963">Cytoplasm</keyword>
<dbReference type="PANTHER" id="PTHR42855">
    <property type="entry name" value="ABC TRANSPORTER ATP-BINDING SUBUNIT"/>
    <property type="match status" value="1"/>
</dbReference>
<proteinExistence type="inferred from homology"/>
<dbReference type="HAMAP" id="MF_00848">
    <property type="entry name" value="Uup"/>
    <property type="match status" value="1"/>
</dbReference>
<evidence type="ECO:0000256" key="2">
    <source>
        <dbReference type="ARBA" id="ARBA00022737"/>
    </source>
</evidence>
<keyword evidence="5 11" id="KW-0378">Hydrolase</keyword>
<keyword evidence="2 11" id="KW-0677">Repeat</keyword>
<dbReference type="InterPro" id="IPR037118">
    <property type="entry name" value="Val-tRNA_synth_C_sf"/>
</dbReference>
<dbReference type="STRING" id="980251.GCA_001642875_02538"/>
<dbReference type="PANTHER" id="PTHR42855:SF1">
    <property type="entry name" value="ABC TRANSPORTER DOMAIN-CONTAINING PROTEIN"/>
    <property type="match status" value="1"/>
</dbReference>
<dbReference type="GO" id="GO:0003677">
    <property type="term" value="F:DNA binding"/>
    <property type="evidence" value="ECO:0007669"/>
    <property type="project" value="UniProtKB-UniRule"/>
</dbReference>
<dbReference type="Pfam" id="PF12848">
    <property type="entry name" value="ABC_tran_Xtn"/>
    <property type="match status" value="1"/>
</dbReference>
<keyword evidence="11" id="KW-0175">Coiled coil</keyword>
<feature type="binding site" evidence="11">
    <location>
        <begin position="324"/>
        <end position="331"/>
    </location>
    <ligand>
        <name>ATP</name>
        <dbReference type="ChEBI" id="CHEBI:30616"/>
        <label>2</label>
    </ligand>
</feature>
<keyword evidence="4 11" id="KW-0227">DNA damage</keyword>
<evidence type="ECO:0000256" key="6">
    <source>
        <dbReference type="ARBA" id="ARBA00022840"/>
    </source>
</evidence>
<dbReference type="SMART" id="SM00382">
    <property type="entry name" value="AAA"/>
    <property type="match status" value="2"/>
</dbReference>
<reference evidence="14 15" key="1">
    <citation type="submission" date="2019-08" db="EMBL/GenBank/DDBJ databases">
        <title>Deep-cultivation of Planctomycetes and their phenomic and genomic characterization uncovers novel biology.</title>
        <authorList>
            <person name="Wiegand S."/>
            <person name="Jogler M."/>
            <person name="Boedeker C."/>
            <person name="Pinto D."/>
            <person name="Vollmers J."/>
            <person name="Rivas-Marin E."/>
            <person name="Kohn T."/>
            <person name="Peeters S.H."/>
            <person name="Heuer A."/>
            <person name="Rast P."/>
            <person name="Oberbeckmann S."/>
            <person name="Bunk B."/>
            <person name="Jeske O."/>
            <person name="Meyerdierks A."/>
            <person name="Storesund J.E."/>
            <person name="Kallscheuer N."/>
            <person name="Luecker S."/>
            <person name="Lage O.M."/>
            <person name="Pohl T."/>
            <person name="Merkel B.J."/>
            <person name="Hornburger P."/>
            <person name="Mueller R.-W."/>
            <person name="Bruemmer F."/>
            <person name="Labrenz M."/>
            <person name="Spormann A.M."/>
            <person name="Op den Camp H."/>
            <person name="Overmann J."/>
            <person name="Amann R."/>
            <person name="Jetten M.S.M."/>
            <person name="Mascher T."/>
            <person name="Medema M.H."/>
            <person name="Devos D.P."/>
            <person name="Kaster A.-K."/>
            <person name="Ovreas L."/>
            <person name="Rohde M."/>
            <person name="Galperin M.Y."/>
            <person name="Jogler C."/>
        </authorList>
    </citation>
    <scope>NUCLEOTIDE SEQUENCE [LARGE SCALE GENOMIC DNA]</scope>
    <source>
        <strain evidence="14 15">FC18</strain>
    </source>
</reference>
<dbReference type="GO" id="GO:0016887">
    <property type="term" value="F:ATP hydrolysis activity"/>
    <property type="evidence" value="ECO:0007669"/>
    <property type="project" value="UniProtKB-UniRule"/>
</dbReference>
<feature type="coiled-coil region" evidence="11">
    <location>
        <begin position="539"/>
        <end position="586"/>
    </location>
</feature>
<evidence type="ECO:0000256" key="5">
    <source>
        <dbReference type="ARBA" id="ARBA00022801"/>
    </source>
</evidence>
<dbReference type="FunFam" id="3.40.50.300:FF:000011">
    <property type="entry name" value="Putative ABC transporter ATP-binding component"/>
    <property type="match status" value="1"/>
</dbReference>
<dbReference type="InterPro" id="IPR043686">
    <property type="entry name" value="Uup"/>
</dbReference>
<comment type="function">
    <text evidence="11">Probably plays a role in ribosome assembly or function. May be involved in resolution of branched DNA intermediates that result from template switching in postreplication gaps. Binds DNA and has ATPase activity.</text>
</comment>
<dbReference type="GO" id="GO:0043022">
    <property type="term" value="F:ribosome binding"/>
    <property type="evidence" value="ECO:0007669"/>
    <property type="project" value="UniProtKB-UniRule"/>
</dbReference>
<dbReference type="AlphaFoldDB" id="A0A5B9P9P7"/>
<dbReference type="EMBL" id="CP042912">
    <property type="protein sequence ID" value="QEG21672.1"/>
    <property type="molecule type" value="Genomic_DNA"/>
</dbReference>
<evidence type="ECO:0000313" key="14">
    <source>
        <dbReference type="EMBL" id="QEG21672.1"/>
    </source>
</evidence>
<dbReference type="GO" id="GO:0005524">
    <property type="term" value="F:ATP binding"/>
    <property type="evidence" value="ECO:0007669"/>
    <property type="project" value="UniProtKB-UniRule"/>
</dbReference>